<gene>
    <name evidence="2" type="ORF">KUF71_022067</name>
</gene>
<feature type="region of interest" description="Disordered" evidence="1">
    <location>
        <begin position="1"/>
        <end position="31"/>
    </location>
</feature>
<sequence length="188" mass="21625">MDSQWANVGSAPYNYLDDNSQRTSQDDLCVNNSDEAADSRWANAGSECDDILFENSQRLSQEYMCDNSDAPTSERKSEEDEVAEEEQGEVFYLKKRIENLTKLLGHFGRRNQVFEGVMEQMPKGWDIFKEVQKNLPSDTHNYCTECDNERLRAIIKEQENVISILRGRSSSPVLGSNSRKRNCFHSCY</sequence>
<evidence type="ECO:0000313" key="2">
    <source>
        <dbReference type="EMBL" id="KAK3912496.1"/>
    </source>
</evidence>
<evidence type="ECO:0000313" key="3">
    <source>
        <dbReference type="Proteomes" id="UP001219518"/>
    </source>
</evidence>
<name>A0AAE1H1B6_9NEOP</name>
<protein>
    <submittedName>
        <fullName evidence="2">DNA-directed RNA polymerase subunit beta</fullName>
    </submittedName>
</protein>
<dbReference type="EMBL" id="JAHWGI010000293">
    <property type="protein sequence ID" value="KAK3912496.1"/>
    <property type="molecule type" value="Genomic_DNA"/>
</dbReference>
<dbReference type="Proteomes" id="UP001219518">
    <property type="component" value="Unassembled WGS sequence"/>
</dbReference>
<reference evidence="2" key="2">
    <citation type="journal article" date="2023" name="BMC Genomics">
        <title>Pest status, molecular evolution, and epigenetic factors derived from the genome assembly of Frankliniella fusca, a thysanopteran phytovirus vector.</title>
        <authorList>
            <person name="Catto M.A."/>
            <person name="Labadie P.E."/>
            <person name="Jacobson A.L."/>
            <person name="Kennedy G.G."/>
            <person name="Srinivasan R."/>
            <person name="Hunt B.G."/>
        </authorList>
    </citation>
    <scope>NUCLEOTIDE SEQUENCE</scope>
    <source>
        <strain evidence="2">PL_HMW_Pooled</strain>
    </source>
</reference>
<proteinExistence type="predicted"/>
<keyword evidence="3" id="KW-1185">Reference proteome</keyword>
<keyword evidence="2" id="KW-0240">DNA-directed RNA polymerase</keyword>
<accession>A0AAE1H1B6</accession>
<reference evidence="2" key="1">
    <citation type="submission" date="2021-07" db="EMBL/GenBank/DDBJ databases">
        <authorList>
            <person name="Catto M.A."/>
            <person name="Jacobson A."/>
            <person name="Kennedy G."/>
            <person name="Labadie P."/>
            <person name="Hunt B.G."/>
            <person name="Srinivasan R."/>
        </authorList>
    </citation>
    <scope>NUCLEOTIDE SEQUENCE</scope>
    <source>
        <strain evidence="2">PL_HMW_Pooled</strain>
        <tissue evidence="2">Head</tissue>
    </source>
</reference>
<dbReference type="AlphaFoldDB" id="A0AAE1H1B6"/>
<organism evidence="2 3">
    <name type="scientific">Frankliniella fusca</name>
    <dbReference type="NCBI Taxonomy" id="407009"/>
    <lineage>
        <taxon>Eukaryota</taxon>
        <taxon>Metazoa</taxon>
        <taxon>Ecdysozoa</taxon>
        <taxon>Arthropoda</taxon>
        <taxon>Hexapoda</taxon>
        <taxon>Insecta</taxon>
        <taxon>Pterygota</taxon>
        <taxon>Neoptera</taxon>
        <taxon>Paraneoptera</taxon>
        <taxon>Thysanoptera</taxon>
        <taxon>Terebrantia</taxon>
        <taxon>Thripoidea</taxon>
        <taxon>Thripidae</taxon>
        <taxon>Frankliniella</taxon>
    </lineage>
</organism>
<dbReference type="GO" id="GO:0000428">
    <property type="term" value="C:DNA-directed RNA polymerase complex"/>
    <property type="evidence" value="ECO:0007669"/>
    <property type="project" value="UniProtKB-KW"/>
</dbReference>
<keyword evidence="2" id="KW-0804">Transcription</keyword>
<comment type="caution">
    <text evidence="2">The sequence shown here is derived from an EMBL/GenBank/DDBJ whole genome shotgun (WGS) entry which is preliminary data.</text>
</comment>
<evidence type="ECO:0000256" key="1">
    <source>
        <dbReference type="SAM" id="MobiDB-lite"/>
    </source>
</evidence>